<gene>
    <name evidence="1" type="ORF">C8F04DRAFT_1272799</name>
</gene>
<name>A0AAD6WPJ1_9AGAR</name>
<sequence length="122" mass="13833">MPDASTQTDLSLLNVLEFRHKPVEAPPTGEKTLEYKREAIVHAQGTATAPPSAGMVQWLGTTITRPHIASEFNNLSEAELRAHEERRKATVAELLRLRKGYKEHLRKEPYLHWHPSKTSTNN</sequence>
<evidence type="ECO:0000313" key="1">
    <source>
        <dbReference type="EMBL" id="KAJ7022253.1"/>
    </source>
</evidence>
<evidence type="ECO:0000313" key="2">
    <source>
        <dbReference type="Proteomes" id="UP001218188"/>
    </source>
</evidence>
<dbReference type="Proteomes" id="UP001218188">
    <property type="component" value="Unassembled WGS sequence"/>
</dbReference>
<accession>A0AAD6WPJ1</accession>
<keyword evidence="2" id="KW-1185">Reference proteome</keyword>
<comment type="caution">
    <text evidence="1">The sequence shown here is derived from an EMBL/GenBank/DDBJ whole genome shotgun (WGS) entry which is preliminary data.</text>
</comment>
<reference evidence="1" key="1">
    <citation type="submission" date="2023-03" db="EMBL/GenBank/DDBJ databases">
        <title>Massive genome expansion in bonnet fungi (Mycena s.s.) driven by repeated elements and novel gene families across ecological guilds.</title>
        <authorList>
            <consortium name="Lawrence Berkeley National Laboratory"/>
            <person name="Harder C.B."/>
            <person name="Miyauchi S."/>
            <person name="Viragh M."/>
            <person name="Kuo A."/>
            <person name="Thoen E."/>
            <person name="Andreopoulos B."/>
            <person name="Lu D."/>
            <person name="Skrede I."/>
            <person name="Drula E."/>
            <person name="Henrissat B."/>
            <person name="Morin E."/>
            <person name="Kohler A."/>
            <person name="Barry K."/>
            <person name="LaButti K."/>
            <person name="Morin E."/>
            <person name="Salamov A."/>
            <person name="Lipzen A."/>
            <person name="Mereny Z."/>
            <person name="Hegedus B."/>
            <person name="Baldrian P."/>
            <person name="Stursova M."/>
            <person name="Weitz H."/>
            <person name="Taylor A."/>
            <person name="Grigoriev I.V."/>
            <person name="Nagy L.G."/>
            <person name="Martin F."/>
            <person name="Kauserud H."/>
        </authorList>
    </citation>
    <scope>NUCLEOTIDE SEQUENCE</scope>
    <source>
        <strain evidence="1">CBHHK200</strain>
    </source>
</reference>
<dbReference type="EMBL" id="JARJCM010000213">
    <property type="protein sequence ID" value="KAJ7022253.1"/>
    <property type="molecule type" value="Genomic_DNA"/>
</dbReference>
<proteinExistence type="predicted"/>
<dbReference type="AlphaFoldDB" id="A0AAD6WPJ1"/>
<protein>
    <submittedName>
        <fullName evidence="1">Uncharacterized protein</fullName>
    </submittedName>
</protein>
<organism evidence="1 2">
    <name type="scientific">Mycena alexandri</name>
    <dbReference type="NCBI Taxonomy" id="1745969"/>
    <lineage>
        <taxon>Eukaryota</taxon>
        <taxon>Fungi</taxon>
        <taxon>Dikarya</taxon>
        <taxon>Basidiomycota</taxon>
        <taxon>Agaricomycotina</taxon>
        <taxon>Agaricomycetes</taxon>
        <taxon>Agaricomycetidae</taxon>
        <taxon>Agaricales</taxon>
        <taxon>Marasmiineae</taxon>
        <taxon>Mycenaceae</taxon>
        <taxon>Mycena</taxon>
    </lineage>
</organism>